<keyword evidence="5 9" id="KW-0482">Metalloprotease</keyword>
<comment type="function">
    <text evidence="9">Proteolytically removes the C-terminal three residues of farnesylated proteins.</text>
</comment>
<dbReference type="InterPro" id="IPR032456">
    <property type="entry name" value="Peptidase_M48_N"/>
</dbReference>
<dbReference type="GO" id="GO:0046872">
    <property type="term" value="F:metal ion binding"/>
    <property type="evidence" value="ECO:0007669"/>
    <property type="project" value="UniProtKB-UniRule"/>
</dbReference>
<evidence type="ECO:0000313" key="14">
    <source>
        <dbReference type="Proteomes" id="UP000054560"/>
    </source>
</evidence>
<keyword evidence="9" id="KW-0256">Endoplasmic reticulum</keyword>
<feature type="transmembrane region" description="Helical" evidence="9">
    <location>
        <begin position="370"/>
        <end position="392"/>
    </location>
</feature>
<dbReference type="EMBL" id="KQ242162">
    <property type="protein sequence ID" value="KNC80373.1"/>
    <property type="molecule type" value="Genomic_DNA"/>
</dbReference>
<evidence type="ECO:0000256" key="6">
    <source>
        <dbReference type="ARBA" id="ARBA00044456"/>
    </source>
</evidence>
<keyword evidence="3 9" id="KW-0378">Hydrolase</keyword>
<dbReference type="GO" id="GO:0005789">
    <property type="term" value="C:endoplasmic reticulum membrane"/>
    <property type="evidence" value="ECO:0007669"/>
    <property type="project" value="UniProtKB-SubCell"/>
</dbReference>
<dbReference type="EC" id="3.4.24.84" evidence="9"/>
<keyword evidence="9" id="KW-1133">Transmembrane helix</keyword>
<evidence type="ECO:0000256" key="7">
    <source>
        <dbReference type="PIRSR" id="PIRSR627057-1"/>
    </source>
</evidence>
<keyword evidence="2 8" id="KW-0479">Metal-binding</keyword>
<dbReference type="RefSeq" id="XP_014154275.1">
    <property type="nucleotide sequence ID" value="XM_014298800.1"/>
</dbReference>
<organism evidence="13 14">
    <name type="scientific">Sphaeroforma arctica JP610</name>
    <dbReference type="NCBI Taxonomy" id="667725"/>
    <lineage>
        <taxon>Eukaryota</taxon>
        <taxon>Ichthyosporea</taxon>
        <taxon>Ichthyophonida</taxon>
        <taxon>Sphaeroforma</taxon>
    </lineage>
</organism>
<dbReference type="OrthoDB" id="360839at2759"/>
<evidence type="ECO:0000259" key="12">
    <source>
        <dbReference type="Pfam" id="PF16491"/>
    </source>
</evidence>
<dbReference type="STRING" id="667725.A0A0L0FWP1"/>
<feature type="compositionally biased region" description="Basic and acidic residues" evidence="10">
    <location>
        <begin position="278"/>
        <end position="292"/>
    </location>
</feature>
<evidence type="ECO:0000256" key="1">
    <source>
        <dbReference type="ARBA" id="ARBA00022670"/>
    </source>
</evidence>
<dbReference type="PANTHER" id="PTHR10120">
    <property type="entry name" value="CAAX PRENYL PROTEASE 1"/>
    <property type="match status" value="1"/>
</dbReference>
<feature type="binding site" evidence="8">
    <location>
        <position position="397"/>
    </location>
    <ligand>
        <name>Zn(2+)</name>
        <dbReference type="ChEBI" id="CHEBI:29105"/>
        <note>catalytic</note>
    </ligand>
</feature>
<proteinExistence type="inferred from homology"/>
<feature type="transmembrane region" description="Helical" evidence="9">
    <location>
        <begin position="78"/>
        <end position="97"/>
    </location>
</feature>
<evidence type="ECO:0000256" key="5">
    <source>
        <dbReference type="ARBA" id="ARBA00023049"/>
    </source>
</evidence>
<keyword evidence="9" id="KW-0812">Transmembrane</keyword>
<dbReference type="GO" id="GO:0004222">
    <property type="term" value="F:metalloendopeptidase activity"/>
    <property type="evidence" value="ECO:0007669"/>
    <property type="project" value="UniProtKB-UniRule"/>
</dbReference>
<comment type="cofactor">
    <cofactor evidence="8 9">
        <name>Zn(2+)</name>
        <dbReference type="ChEBI" id="CHEBI:29105"/>
    </cofactor>
    <text evidence="8 9">Binds 1 zinc ion per subunit.</text>
</comment>
<dbReference type="eggNOG" id="KOG2719">
    <property type="taxonomic scope" value="Eukaryota"/>
</dbReference>
<name>A0A0L0FWP1_9EUKA</name>
<dbReference type="InterPro" id="IPR001915">
    <property type="entry name" value="Peptidase_M48"/>
</dbReference>
<evidence type="ECO:0000256" key="10">
    <source>
        <dbReference type="SAM" id="MobiDB-lite"/>
    </source>
</evidence>
<evidence type="ECO:0000313" key="13">
    <source>
        <dbReference type="EMBL" id="KNC80373.1"/>
    </source>
</evidence>
<feature type="transmembrane region" description="Helical" evidence="9">
    <location>
        <begin position="150"/>
        <end position="166"/>
    </location>
</feature>
<evidence type="ECO:0000256" key="9">
    <source>
        <dbReference type="RuleBase" id="RU366005"/>
    </source>
</evidence>
<dbReference type="CDD" id="cd07343">
    <property type="entry name" value="M48A_Zmpste24p_like"/>
    <property type="match status" value="1"/>
</dbReference>
<dbReference type="GeneID" id="25907777"/>
<feature type="binding site" evidence="8">
    <location>
        <position position="318"/>
    </location>
    <ligand>
        <name>Zn(2+)</name>
        <dbReference type="ChEBI" id="CHEBI:29105"/>
        <note>catalytic</note>
    </ligand>
</feature>
<keyword evidence="4 8" id="KW-0862">Zinc</keyword>
<feature type="transmembrane region" description="Helical" evidence="9">
    <location>
        <begin position="172"/>
        <end position="191"/>
    </location>
</feature>
<comment type="catalytic activity">
    <reaction evidence="6 9">
        <text>Hydrolyzes the peptide bond -P2-(S-farnesyl or geranylgeranyl)C-P1'-P2'-P3'-COOH where P1' and P2' are amino acids with aliphatic side chains and P3' is any C-terminal residue.</text>
        <dbReference type="EC" id="3.4.24.84"/>
    </reaction>
</comment>
<accession>A0A0L0FWP1</accession>
<protein>
    <recommendedName>
        <fullName evidence="9">CAAX prenyl protease</fullName>
        <ecNumber evidence="9">3.4.24.84</ecNumber>
    </recommendedName>
</protein>
<evidence type="ECO:0000256" key="3">
    <source>
        <dbReference type="ARBA" id="ARBA00022801"/>
    </source>
</evidence>
<feature type="active site" evidence="7">
    <location>
        <position position="319"/>
    </location>
</feature>
<gene>
    <name evidence="13" type="ORF">SARC_07273</name>
</gene>
<sequence>MSTSHVVPMSDGIRYMELTVVFLWLVFLWEMYLHIRQHRMFKEKNVPKNLEGVIGPDEFEKARIYGEDKSRFSFFRQWFDIIETTLIFALGGLPFIWDWSGDALESMGLMATENEILRSILFIYAMQFYQLLVTLPWSLYFTFVVEERHAMNKCPVLLVPILYLIMWSGPYFYVYVWAFVFCFSIASITVYTDYIAPMFDRFEPLPDSPLRTKISALAESVAFPASQLLVVYASNRSSHSNAYFIGFFKNKKIVLFDTLFKKHAKKSDADANVSSKQSETEERPKEDAKEEEPLFDADGNVTGTRNCSDEEVVAILGHELGHWKLNHTLKMFALNQVVLFTMFMLFGHLMHNASLYASFGFDSTPTLIGLILIMQFVFGPINIAVGFLFTLLTRMREYEADEFAVV</sequence>
<evidence type="ECO:0000256" key="2">
    <source>
        <dbReference type="ARBA" id="ARBA00022723"/>
    </source>
</evidence>
<feature type="active site" description="Proton donor" evidence="7">
    <location>
        <position position="401"/>
    </location>
</feature>
<feature type="domain" description="CAAX prenyl protease 1 N-terminal" evidence="12">
    <location>
        <begin position="156"/>
        <end position="200"/>
    </location>
</feature>
<evidence type="ECO:0000256" key="8">
    <source>
        <dbReference type="PIRSR" id="PIRSR627057-2"/>
    </source>
</evidence>
<feature type="transmembrane region" description="Helical" evidence="9">
    <location>
        <begin position="12"/>
        <end position="33"/>
    </location>
</feature>
<comment type="similarity">
    <text evidence="9">Belongs to the peptidase M48A family.</text>
</comment>
<dbReference type="Pfam" id="PF16491">
    <property type="entry name" value="Peptidase_M48_N"/>
    <property type="match status" value="2"/>
</dbReference>
<reference evidence="13 14" key="1">
    <citation type="submission" date="2011-02" db="EMBL/GenBank/DDBJ databases">
        <title>The Genome Sequence of Sphaeroforma arctica JP610.</title>
        <authorList>
            <consortium name="The Broad Institute Genome Sequencing Platform"/>
            <person name="Russ C."/>
            <person name="Cuomo C."/>
            <person name="Young S.K."/>
            <person name="Zeng Q."/>
            <person name="Gargeya S."/>
            <person name="Alvarado L."/>
            <person name="Berlin A."/>
            <person name="Chapman S.B."/>
            <person name="Chen Z."/>
            <person name="Freedman E."/>
            <person name="Gellesch M."/>
            <person name="Goldberg J."/>
            <person name="Griggs A."/>
            <person name="Gujja S."/>
            <person name="Heilman E."/>
            <person name="Heiman D."/>
            <person name="Howarth C."/>
            <person name="Mehta T."/>
            <person name="Neiman D."/>
            <person name="Pearson M."/>
            <person name="Roberts A."/>
            <person name="Saif S."/>
            <person name="Shea T."/>
            <person name="Shenoy N."/>
            <person name="Sisk P."/>
            <person name="Stolte C."/>
            <person name="Sykes S."/>
            <person name="White J."/>
            <person name="Yandava C."/>
            <person name="Burger G."/>
            <person name="Gray M.W."/>
            <person name="Holland P.W.H."/>
            <person name="King N."/>
            <person name="Lang F.B.F."/>
            <person name="Roger A.J."/>
            <person name="Ruiz-Trillo I."/>
            <person name="Haas B."/>
            <person name="Nusbaum C."/>
            <person name="Birren B."/>
        </authorList>
    </citation>
    <scope>NUCLEOTIDE SEQUENCE [LARGE SCALE GENOMIC DNA]</scope>
    <source>
        <strain evidence="13 14">JP610</strain>
    </source>
</reference>
<feature type="transmembrane region" description="Helical" evidence="9">
    <location>
        <begin position="332"/>
        <end position="350"/>
    </location>
</feature>
<dbReference type="Gene3D" id="3.30.2010.10">
    <property type="entry name" value="Metalloproteases ('zincins'), catalytic domain"/>
    <property type="match status" value="1"/>
</dbReference>
<feature type="binding site" evidence="8">
    <location>
        <position position="322"/>
    </location>
    <ligand>
        <name>Zn(2+)</name>
        <dbReference type="ChEBI" id="CHEBI:29105"/>
        <note>catalytic</note>
    </ligand>
</feature>
<feature type="transmembrane region" description="Helical" evidence="9">
    <location>
        <begin position="117"/>
        <end position="143"/>
    </location>
</feature>
<dbReference type="Pfam" id="PF01435">
    <property type="entry name" value="Peptidase_M48"/>
    <property type="match status" value="1"/>
</dbReference>
<dbReference type="AlphaFoldDB" id="A0A0L0FWP1"/>
<dbReference type="InterPro" id="IPR027057">
    <property type="entry name" value="CAXX_Prtase_1"/>
</dbReference>
<feature type="domain" description="Peptidase M48" evidence="11">
    <location>
        <begin position="206"/>
        <end position="405"/>
    </location>
</feature>
<dbReference type="GO" id="GO:0071586">
    <property type="term" value="P:CAAX-box protein processing"/>
    <property type="evidence" value="ECO:0007669"/>
    <property type="project" value="UniProtKB-UniRule"/>
</dbReference>
<keyword evidence="9" id="KW-0472">Membrane</keyword>
<feature type="domain" description="CAAX prenyl protease 1 N-terminal" evidence="12">
    <location>
        <begin position="37"/>
        <end position="154"/>
    </location>
</feature>
<dbReference type="Proteomes" id="UP000054560">
    <property type="component" value="Unassembled WGS sequence"/>
</dbReference>
<evidence type="ECO:0000259" key="11">
    <source>
        <dbReference type="Pfam" id="PF01435"/>
    </source>
</evidence>
<keyword evidence="1 9" id="KW-0645">Protease</keyword>
<evidence type="ECO:0000256" key="4">
    <source>
        <dbReference type="ARBA" id="ARBA00022833"/>
    </source>
</evidence>
<comment type="subcellular location">
    <subcellularLocation>
        <location evidence="9">Endoplasmic reticulum membrane</location>
        <topology evidence="9">Multi-pass membrane protein</topology>
    </subcellularLocation>
</comment>
<feature type="region of interest" description="Disordered" evidence="10">
    <location>
        <begin position="270"/>
        <end position="300"/>
    </location>
</feature>
<keyword evidence="14" id="KW-1185">Reference proteome</keyword>